<name>A0A2P8D407_9BACT</name>
<evidence type="ECO:0000256" key="11">
    <source>
        <dbReference type="SAM" id="Phobius"/>
    </source>
</evidence>
<dbReference type="PANTHER" id="PTHR33909">
    <property type="entry name" value="SEC TRANSLOCON ACCESSORY COMPLEX SUBUNIT YAJC"/>
    <property type="match status" value="1"/>
</dbReference>
<gene>
    <name evidence="12" type="ORF">B0I18_10439</name>
</gene>
<keyword evidence="8 11" id="KW-1133">Transmembrane helix</keyword>
<keyword evidence="9" id="KW-0811">Translocation</keyword>
<comment type="caution">
    <text evidence="12">The sequence shown here is derived from an EMBL/GenBank/DDBJ whole genome shotgun (WGS) entry which is preliminary data.</text>
</comment>
<evidence type="ECO:0000313" key="13">
    <source>
        <dbReference type="Proteomes" id="UP000240572"/>
    </source>
</evidence>
<comment type="subcellular location">
    <subcellularLocation>
        <location evidence="1">Cell membrane</location>
        <topology evidence="1">Single-pass membrane protein</topology>
    </subcellularLocation>
</comment>
<feature type="transmembrane region" description="Helical" evidence="11">
    <location>
        <begin position="20"/>
        <end position="37"/>
    </location>
</feature>
<dbReference type="Proteomes" id="UP000240572">
    <property type="component" value="Unassembled WGS sequence"/>
</dbReference>
<dbReference type="RefSeq" id="WP_106523027.1">
    <property type="nucleotide sequence ID" value="NZ_PYGD01000004.1"/>
</dbReference>
<proteinExistence type="inferred from homology"/>
<dbReference type="OrthoDB" id="9800132at2"/>
<dbReference type="GO" id="GO:0005886">
    <property type="term" value="C:plasma membrane"/>
    <property type="evidence" value="ECO:0007669"/>
    <property type="project" value="UniProtKB-SubCell"/>
</dbReference>
<evidence type="ECO:0000256" key="2">
    <source>
        <dbReference type="ARBA" id="ARBA00006742"/>
    </source>
</evidence>
<dbReference type="PANTHER" id="PTHR33909:SF1">
    <property type="entry name" value="SEC TRANSLOCON ACCESSORY COMPLEX SUBUNIT YAJC"/>
    <property type="match status" value="1"/>
</dbReference>
<dbReference type="AlphaFoldDB" id="A0A2P8D407"/>
<evidence type="ECO:0000256" key="6">
    <source>
        <dbReference type="ARBA" id="ARBA00022692"/>
    </source>
</evidence>
<dbReference type="InterPro" id="IPR003849">
    <property type="entry name" value="Preprotein_translocase_YajC"/>
</dbReference>
<keyword evidence="5" id="KW-1003">Cell membrane</keyword>
<evidence type="ECO:0000313" key="12">
    <source>
        <dbReference type="EMBL" id="PSK91945.1"/>
    </source>
</evidence>
<protein>
    <recommendedName>
        <fullName evidence="3">Sec translocon accessory complex subunit YajC</fullName>
    </recommendedName>
</protein>
<accession>A0A2P8D407</accession>
<sequence length="118" mass="12917">MTTTFASIVLQAPPPGGGMMMPIMLVGMIVVMYFFMIRPQQKRAKEQKKFAESMGTGDKIVTTSGMHGRIVRSNDDGTLVIEIDRNTNITIERQAISMEMTAAFNKRTGNTSAAAVTK</sequence>
<comment type="similarity">
    <text evidence="2">Belongs to the YajC family.</text>
</comment>
<keyword evidence="7" id="KW-0653">Protein transport</keyword>
<reference evidence="12 13" key="1">
    <citation type="submission" date="2018-03" db="EMBL/GenBank/DDBJ databases">
        <title>Genomic Encyclopedia of Type Strains, Phase III (KMG-III): the genomes of soil and plant-associated and newly described type strains.</title>
        <authorList>
            <person name="Whitman W."/>
        </authorList>
    </citation>
    <scope>NUCLEOTIDE SEQUENCE [LARGE SCALE GENOMIC DNA]</scope>
    <source>
        <strain evidence="12 13">CGMCC 1.12700</strain>
    </source>
</reference>
<dbReference type="NCBIfam" id="TIGR00739">
    <property type="entry name" value="yajC"/>
    <property type="match status" value="1"/>
</dbReference>
<evidence type="ECO:0000256" key="3">
    <source>
        <dbReference type="ARBA" id="ARBA00014962"/>
    </source>
</evidence>
<evidence type="ECO:0000256" key="9">
    <source>
        <dbReference type="ARBA" id="ARBA00023010"/>
    </source>
</evidence>
<evidence type="ECO:0000256" key="10">
    <source>
        <dbReference type="ARBA" id="ARBA00023136"/>
    </source>
</evidence>
<dbReference type="PRINTS" id="PR01853">
    <property type="entry name" value="YAJCTRNLCASE"/>
</dbReference>
<evidence type="ECO:0000256" key="1">
    <source>
        <dbReference type="ARBA" id="ARBA00004162"/>
    </source>
</evidence>
<dbReference type="SMART" id="SM01323">
    <property type="entry name" value="YajC"/>
    <property type="match status" value="1"/>
</dbReference>
<keyword evidence="13" id="KW-1185">Reference proteome</keyword>
<organism evidence="12 13">
    <name type="scientific">Taibaiella chishuiensis</name>
    <dbReference type="NCBI Taxonomy" id="1434707"/>
    <lineage>
        <taxon>Bacteria</taxon>
        <taxon>Pseudomonadati</taxon>
        <taxon>Bacteroidota</taxon>
        <taxon>Chitinophagia</taxon>
        <taxon>Chitinophagales</taxon>
        <taxon>Chitinophagaceae</taxon>
        <taxon>Taibaiella</taxon>
    </lineage>
</organism>
<dbReference type="Pfam" id="PF02699">
    <property type="entry name" value="YajC"/>
    <property type="match status" value="1"/>
</dbReference>
<keyword evidence="6 11" id="KW-0812">Transmembrane</keyword>
<evidence type="ECO:0000256" key="8">
    <source>
        <dbReference type="ARBA" id="ARBA00022989"/>
    </source>
</evidence>
<keyword evidence="10 11" id="KW-0472">Membrane</keyword>
<evidence type="ECO:0000256" key="7">
    <source>
        <dbReference type="ARBA" id="ARBA00022927"/>
    </source>
</evidence>
<keyword evidence="4" id="KW-0813">Transport</keyword>
<dbReference type="EMBL" id="PYGD01000004">
    <property type="protein sequence ID" value="PSK91945.1"/>
    <property type="molecule type" value="Genomic_DNA"/>
</dbReference>
<dbReference type="GO" id="GO:0015031">
    <property type="term" value="P:protein transport"/>
    <property type="evidence" value="ECO:0007669"/>
    <property type="project" value="UniProtKB-KW"/>
</dbReference>
<evidence type="ECO:0000256" key="4">
    <source>
        <dbReference type="ARBA" id="ARBA00022448"/>
    </source>
</evidence>
<evidence type="ECO:0000256" key="5">
    <source>
        <dbReference type="ARBA" id="ARBA00022475"/>
    </source>
</evidence>